<dbReference type="Pfam" id="PF14223">
    <property type="entry name" value="Retrotran_gag_2"/>
    <property type="match status" value="1"/>
</dbReference>
<dbReference type="InterPro" id="IPR054722">
    <property type="entry name" value="PolX-like_BBD"/>
</dbReference>
<accession>A0AAN7EIN6</accession>
<name>A0AAN7EIN6_QUERU</name>
<organism evidence="2 3">
    <name type="scientific">Quercus rubra</name>
    <name type="common">Northern red oak</name>
    <name type="synonym">Quercus borealis</name>
    <dbReference type="NCBI Taxonomy" id="3512"/>
    <lineage>
        <taxon>Eukaryota</taxon>
        <taxon>Viridiplantae</taxon>
        <taxon>Streptophyta</taxon>
        <taxon>Embryophyta</taxon>
        <taxon>Tracheophyta</taxon>
        <taxon>Spermatophyta</taxon>
        <taxon>Magnoliopsida</taxon>
        <taxon>eudicotyledons</taxon>
        <taxon>Gunneridae</taxon>
        <taxon>Pentapetalae</taxon>
        <taxon>rosids</taxon>
        <taxon>fabids</taxon>
        <taxon>Fagales</taxon>
        <taxon>Fagaceae</taxon>
        <taxon>Quercus</taxon>
    </lineage>
</organism>
<proteinExistence type="predicted"/>
<gene>
    <name evidence="2" type="ORF">RGQ29_030698</name>
</gene>
<evidence type="ECO:0000313" key="2">
    <source>
        <dbReference type="EMBL" id="KAK4572362.1"/>
    </source>
</evidence>
<protein>
    <recommendedName>
        <fullName evidence="1">Retrovirus-related Pol polyprotein from transposon TNT 1-94-like beta-barrel domain-containing protein</fullName>
    </recommendedName>
</protein>
<dbReference type="PANTHER" id="PTHR47592">
    <property type="entry name" value="PBF68 PROTEIN"/>
    <property type="match status" value="1"/>
</dbReference>
<feature type="domain" description="Retrovirus-related Pol polyprotein from transposon TNT 1-94-like beta-barrel" evidence="1">
    <location>
        <begin position="268"/>
        <end position="337"/>
    </location>
</feature>
<dbReference type="EMBL" id="JAXUIC010000009">
    <property type="protein sequence ID" value="KAK4572362.1"/>
    <property type="molecule type" value="Genomic_DNA"/>
</dbReference>
<dbReference type="PANTHER" id="PTHR47592:SF30">
    <property type="entry name" value="CCHC-TYPE DOMAIN-CONTAINING PROTEIN"/>
    <property type="match status" value="1"/>
</dbReference>
<reference evidence="2 3" key="1">
    <citation type="journal article" date="2023" name="G3 (Bethesda)">
        <title>A haplotype-resolved chromosome-scale genome for Quercus rubra L. provides insights into the genetics of adaptive traits for red oak species.</title>
        <authorList>
            <person name="Kapoor B."/>
            <person name="Jenkins J."/>
            <person name="Schmutz J."/>
            <person name="Zhebentyayeva T."/>
            <person name="Kuelheim C."/>
            <person name="Coggeshall M."/>
            <person name="Heim C."/>
            <person name="Lasky J.R."/>
            <person name="Leites L."/>
            <person name="Islam-Faridi N."/>
            <person name="Romero-Severson J."/>
            <person name="DeLeo V.L."/>
            <person name="Lucas S.M."/>
            <person name="Lazic D."/>
            <person name="Gailing O."/>
            <person name="Carlson J."/>
            <person name="Staton M."/>
        </authorList>
    </citation>
    <scope>NUCLEOTIDE SEQUENCE [LARGE SCALE GENOMIC DNA]</scope>
    <source>
        <strain evidence="2">Pseudo-F2</strain>
    </source>
</reference>
<dbReference type="Pfam" id="PF22936">
    <property type="entry name" value="Pol_BBD"/>
    <property type="match status" value="1"/>
</dbReference>
<keyword evidence="3" id="KW-1185">Reference proteome</keyword>
<evidence type="ECO:0000313" key="3">
    <source>
        <dbReference type="Proteomes" id="UP001324115"/>
    </source>
</evidence>
<dbReference type="Proteomes" id="UP001324115">
    <property type="component" value="Unassembled WGS sequence"/>
</dbReference>
<dbReference type="AlphaFoldDB" id="A0AAN7EIN6"/>
<evidence type="ECO:0000259" key="1">
    <source>
        <dbReference type="Pfam" id="PF22936"/>
    </source>
</evidence>
<comment type="caution">
    <text evidence="2">The sequence shown here is derived from an EMBL/GenBank/DDBJ whole genome shotgun (WGS) entry which is preliminary data.</text>
</comment>
<sequence>MSIAPDMSKLEPLDGNHYKRWSEMMLLYLESIHVDYVLFNDRVSDEMHEPARFASIKNFERDNRTCRGHILHYLSNSSFDIYYDAGFKKYVVGRFLDFKMVDEKPIMDQVNEYQHIVLEILAKGMKIDEAFQAAALIEKLPPSWKDYRNYLKHKSRDLSMEDLIVHIRIEESNRMRDITNYTNLEFTSKANLVEQKNTEKFQKKWKGPNGKTECIFKKQNNIGKKKKGPCFMKGQDHRHPKPQANLTESEVIAVVMSEVNLVNNMIEWVVDTGASRHICSNKEMFLDYEKVIDGESVYLGDARTASVAGKVSSIALCTHVPNMRRNLVSRSLLNKAGLKLVFEADKLVLTRNGDFVGKGYCHGGLFVLDASFDKN</sequence>